<protein>
    <submittedName>
        <fullName evidence="2">Integrase catalytic domain-containing protein</fullName>
    </submittedName>
</protein>
<proteinExistence type="predicted"/>
<evidence type="ECO:0000313" key="2">
    <source>
        <dbReference type="WBParaSite" id="JU765_v2.g14426.t1"/>
    </source>
</evidence>
<evidence type="ECO:0000313" key="1">
    <source>
        <dbReference type="Proteomes" id="UP000887576"/>
    </source>
</evidence>
<dbReference type="Proteomes" id="UP000887576">
    <property type="component" value="Unplaced"/>
</dbReference>
<organism evidence="1 2">
    <name type="scientific">Panagrolaimus sp. JU765</name>
    <dbReference type="NCBI Taxonomy" id="591449"/>
    <lineage>
        <taxon>Eukaryota</taxon>
        <taxon>Metazoa</taxon>
        <taxon>Ecdysozoa</taxon>
        <taxon>Nematoda</taxon>
        <taxon>Chromadorea</taxon>
        <taxon>Rhabditida</taxon>
        <taxon>Tylenchina</taxon>
        <taxon>Panagrolaimomorpha</taxon>
        <taxon>Panagrolaimoidea</taxon>
        <taxon>Panagrolaimidae</taxon>
        <taxon>Panagrolaimus</taxon>
    </lineage>
</organism>
<accession>A0AC34QA38</accession>
<sequence>MATDVANFIKNCRTCQQMKTQPNEARFEFLHQFPAPHFPFQRVHVDIVGPILKGINDACYILVSVCTFSKFIIASPLRDQSAKSVTRAFIDDVISKHGVPETTFSDNGAQFTGKHFQALSRAFGFTHHTVAPYHPAGNGAVERQNRTLGTALSCIAAENGNKWPEFLQMAVFAINNSVHSSVGQTPFFILRGRDPMTPIDVTMHTRPAHVPIDIHQYSEQLSKQIQSAWTKAEEINHQETVRQHNQTDNVNKAVSHECYVGQLVLIKEQRFRGKLAPKWNGPFRIVQIMKPNVMIRDLQNETQPFKIHINQIKPFFNDFILPLRK</sequence>
<dbReference type="WBParaSite" id="JU765_v2.g14426.t1">
    <property type="protein sequence ID" value="JU765_v2.g14426.t1"/>
    <property type="gene ID" value="JU765_v2.g14426"/>
</dbReference>
<reference evidence="2" key="1">
    <citation type="submission" date="2022-11" db="UniProtKB">
        <authorList>
            <consortium name="WormBaseParasite"/>
        </authorList>
    </citation>
    <scope>IDENTIFICATION</scope>
</reference>
<name>A0AC34QA38_9BILA</name>